<proteinExistence type="predicted"/>
<dbReference type="PANTHER" id="PTHR38695">
    <property type="entry name" value="AMINO ACID PERMEASE_ SLC12A DOMAIN-CONTAINING PROTEIN"/>
    <property type="match status" value="1"/>
</dbReference>
<dbReference type="OrthoDB" id="5358398at2759"/>
<evidence type="ECO:0000313" key="2">
    <source>
        <dbReference type="EMBL" id="RDW76567.1"/>
    </source>
</evidence>
<evidence type="ECO:0000313" key="3">
    <source>
        <dbReference type="Proteomes" id="UP000256690"/>
    </source>
</evidence>
<dbReference type="AlphaFoldDB" id="A0A3D8RR50"/>
<organism evidence="2 3">
    <name type="scientific">Aspergillus mulundensis</name>
    <dbReference type="NCBI Taxonomy" id="1810919"/>
    <lineage>
        <taxon>Eukaryota</taxon>
        <taxon>Fungi</taxon>
        <taxon>Dikarya</taxon>
        <taxon>Ascomycota</taxon>
        <taxon>Pezizomycotina</taxon>
        <taxon>Eurotiomycetes</taxon>
        <taxon>Eurotiomycetidae</taxon>
        <taxon>Eurotiales</taxon>
        <taxon>Aspergillaceae</taxon>
        <taxon>Aspergillus</taxon>
        <taxon>Aspergillus subgen. Nidulantes</taxon>
    </lineage>
</organism>
<dbReference type="InterPro" id="IPR048273">
    <property type="entry name" value="Luciferase"/>
</dbReference>
<name>A0A3D8RR50_9EURO</name>
<sequence>MPKPCKASIIRPRSGITLRASGSCGLNAFVCANEVFASDNSAPLSRIPHTPPTSARQLIYILLSVRIACGSVLSVYTVIDEVKILTMGGLDDANCTHIHHTDAYQRLFHDQSPEILIPTATSQSTSLDNGMFLTGLHCGLRYKLNSTPMATSNLDLSSPDHREFPLALFSVLRVQLVLILLVPTTLYLFHSIRKDYHAFLALGPGGTPSTPAGYLRICILRLFALRNPFDPPSIPQTLHPKTGCLTLSSIPTRRGPRPTVAGIAPQRQLTQKPGPAMYDALASEIHRLALEHPSSLYTATSCFEKHSTGIFYRLPTITTTNSTSSKSPKTSSNTHNHRITCNGEVCHSHPSDGSLHLTLHPADVKVVLERGWAQRHPIARDSWWWVTRIVPTGFVMIYAPRNEEELKVVVEIIRAAAWWVGGKEDLN</sequence>
<dbReference type="RefSeq" id="XP_026602879.1">
    <property type="nucleotide sequence ID" value="XM_026748575.1"/>
</dbReference>
<dbReference type="GeneID" id="38116929"/>
<gene>
    <name evidence="2" type="ORF">DSM5745_06559</name>
</gene>
<dbReference type="Proteomes" id="UP000256690">
    <property type="component" value="Unassembled WGS sequence"/>
</dbReference>
<dbReference type="EMBL" id="PVWQ01000007">
    <property type="protein sequence ID" value="RDW76567.1"/>
    <property type="molecule type" value="Genomic_DNA"/>
</dbReference>
<reference evidence="2 3" key="1">
    <citation type="journal article" date="2018" name="IMA Fungus">
        <title>IMA Genome-F 9: Draft genome sequence of Annulohypoxylon stygium, Aspergillus mulundensis, Berkeleyomyces basicola (syn. Thielaviopsis basicola), Ceratocystis smalleyi, two Cercospora beticola strains, Coleophoma cylindrospora, Fusarium fracticaudum, Phialophora cf. hyalina, and Morchella septimelata.</title>
        <authorList>
            <person name="Wingfield B.D."/>
            <person name="Bills G.F."/>
            <person name="Dong Y."/>
            <person name="Huang W."/>
            <person name="Nel W.J."/>
            <person name="Swalarsk-Parry B.S."/>
            <person name="Vaghefi N."/>
            <person name="Wilken P.M."/>
            <person name="An Z."/>
            <person name="de Beer Z.W."/>
            <person name="De Vos L."/>
            <person name="Chen L."/>
            <person name="Duong T.A."/>
            <person name="Gao Y."/>
            <person name="Hammerbacher A."/>
            <person name="Kikkert J.R."/>
            <person name="Li Y."/>
            <person name="Li H."/>
            <person name="Li K."/>
            <person name="Li Q."/>
            <person name="Liu X."/>
            <person name="Ma X."/>
            <person name="Naidoo K."/>
            <person name="Pethybridge S.J."/>
            <person name="Sun J."/>
            <person name="Steenkamp E.T."/>
            <person name="van der Nest M.A."/>
            <person name="van Wyk S."/>
            <person name="Wingfield M.J."/>
            <person name="Xiong C."/>
            <person name="Yue Q."/>
            <person name="Zhang X."/>
        </authorList>
    </citation>
    <scope>NUCLEOTIDE SEQUENCE [LARGE SCALE GENOMIC DNA]</scope>
    <source>
        <strain evidence="2 3">DSM 5745</strain>
    </source>
</reference>
<keyword evidence="3" id="KW-1185">Reference proteome</keyword>
<feature type="domain" description="Luciferase" evidence="1">
    <location>
        <begin position="343"/>
        <end position="416"/>
    </location>
</feature>
<protein>
    <recommendedName>
        <fullName evidence="1">Luciferase domain-containing protein</fullName>
    </recommendedName>
</protein>
<dbReference type="InterPro" id="IPR040841">
    <property type="entry name" value="Luciferase_dom"/>
</dbReference>
<dbReference type="Pfam" id="PF17648">
    <property type="entry name" value="Luciferase"/>
    <property type="match status" value="1"/>
</dbReference>
<dbReference type="STRING" id="1810919.A0A3D8RR50"/>
<accession>A0A3D8RR50</accession>
<dbReference type="PANTHER" id="PTHR38695:SF1">
    <property type="entry name" value="AMINO ACID PERMEASE_ SLC12A DOMAIN-CONTAINING PROTEIN"/>
    <property type="match status" value="1"/>
</dbReference>
<comment type="caution">
    <text evidence="2">The sequence shown here is derived from an EMBL/GenBank/DDBJ whole genome shotgun (WGS) entry which is preliminary data.</text>
</comment>
<evidence type="ECO:0000259" key="1">
    <source>
        <dbReference type="Pfam" id="PF17648"/>
    </source>
</evidence>